<evidence type="ECO:0000313" key="2">
    <source>
        <dbReference type="EMBL" id="KNC78855.1"/>
    </source>
</evidence>
<dbReference type="GeneID" id="25909233"/>
<keyword evidence="3" id="KW-1185">Reference proteome</keyword>
<evidence type="ECO:0000256" key="1">
    <source>
        <dbReference type="SAM" id="MobiDB-lite"/>
    </source>
</evidence>
<proteinExistence type="predicted"/>
<organism evidence="2 3">
    <name type="scientific">Sphaeroforma arctica JP610</name>
    <dbReference type="NCBI Taxonomy" id="667725"/>
    <lineage>
        <taxon>Eukaryota</taxon>
        <taxon>Ichthyosporea</taxon>
        <taxon>Ichthyophonida</taxon>
        <taxon>Sphaeroforma</taxon>
    </lineage>
</organism>
<dbReference type="Proteomes" id="UP000054560">
    <property type="component" value="Unassembled WGS sequence"/>
</dbReference>
<dbReference type="AlphaFoldDB" id="A0A0L0FPX0"/>
<feature type="compositionally biased region" description="Polar residues" evidence="1">
    <location>
        <begin position="1"/>
        <end position="17"/>
    </location>
</feature>
<feature type="compositionally biased region" description="Polar residues" evidence="1">
    <location>
        <begin position="791"/>
        <end position="813"/>
    </location>
</feature>
<feature type="region of interest" description="Disordered" evidence="1">
    <location>
        <begin position="570"/>
        <end position="595"/>
    </location>
</feature>
<feature type="compositionally biased region" description="Basic and acidic residues" evidence="1">
    <location>
        <begin position="382"/>
        <end position="393"/>
    </location>
</feature>
<feature type="compositionally biased region" description="Basic and acidic residues" evidence="1">
    <location>
        <begin position="18"/>
        <end position="30"/>
    </location>
</feature>
<dbReference type="EMBL" id="KQ242411">
    <property type="protein sequence ID" value="KNC78855.1"/>
    <property type="molecule type" value="Genomic_DNA"/>
</dbReference>
<accession>A0A0L0FPX0</accession>
<evidence type="ECO:0000313" key="3">
    <source>
        <dbReference type="Proteomes" id="UP000054560"/>
    </source>
</evidence>
<protein>
    <submittedName>
        <fullName evidence="2">Uncharacterized protein</fullName>
    </submittedName>
</protein>
<reference evidence="2 3" key="1">
    <citation type="submission" date="2011-02" db="EMBL/GenBank/DDBJ databases">
        <title>The Genome Sequence of Sphaeroforma arctica JP610.</title>
        <authorList>
            <consortium name="The Broad Institute Genome Sequencing Platform"/>
            <person name="Russ C."/>
            <person name="Cuomo C."/>
            <person name="Young S.K."/>
            <person name="Zeng Q."/>
            <person name="Gargeya S."/>
            <person name="Alvarado L."/>
            <person name="Berlin A."/>
            <person name="Chapman S.B."/>
            <person name="Chen Z."/>
            <person name="Freedman E."/>
            <person name="Gellesch M."/>
            <person name="Goldberg J."/>
            <person name="Griggs A."/>
            <person name="Gujja S."/>
            <person name="Heilman E."/>
            <person name="Heiman D."/>
            <person name="Howarth C."/>
            <person name="Mehta T."/>
            <person name="Neiman D."/>
            <person name="Pearson M."/>
            <person name="Roberts A."/>
            <person name="Saif S."/>
            <person name="Shea T."/>
            <person name="Shenoy N."/>
            <person name="Sisk P."/>
            <person name="Stolte C."/>
            <person name="Sykes S."/>
            <person name="White J."/>
            <person name="Yandava C."/>
            <person name="Burger G."/>
            <person name="Gray M.W."/>
            <person name="Holland P.W.H."/>
            <person name="King N."/>
            <person name="Lang F.B.F."/>
            <person name="Roger A.J."/>
            <person name="Ruiz-Trillo I."/>
            <person name="Haas B."/>
            <person name="Nusbaum C."/>
            <person name="Birren B."/>
        </authorList>
    </citation>
    <scope>NUCLEOTIDE SEQUENCE [LARGE SCALE GENOMIC DNA]</scope>
    <source>
        <strain evidence="2 3">JP610</strain>
    </source>
</reference>
<feature type="compositionally biased region" description="Polar residues" evidence="1">
    <location>
        <begin position="311"/>
        <end position="326"/>
    </location>
</feature>
<sequence>MCTSNSNSASTRQTQQDRYTHREEESREGSADASGPTVPDIACCVLHDHPYAVPDFQRGIFTPPPSEPLSPISPSAFDLRIGTDVSISERIGSKNDPNCVAFVTDGNGELFDIVDSTVNVNATHCNRVVTVSYASNNSMSVTQDDVDHTEMGLKKSQYANGDIHKSIVDMSSYNEESDMARPSKDGSMGLADIASSVVENTISLQSVSKETLGVETEAVTSIKGVRAIVNTTRMATEDPNTGREDENGTCVRRSTEMNTNGPVVQSRETALSVDARSERHTGAQPHLPSLTYTPPAGHSNKRAQLIDDTSNTNVSAVPAESTNDTTDILPRLPGGTKGEVGEVADNVRSSTEQRVPILTSALTLSSVAEAAARARARRKREREKQPSVTDKSHVRISTKVSVACQTTDNAEYMSWTYAKPQQGRRRDMVEVPGPDMVNAEYEYLLRVRENLSKYVQSERRNVDCESRASGTRKRIRICPPHGISEQEDMQSGYAHSNECSCAANPVRTQAHENDASHREMRTCNTLKGTTYVLGRTRSASPPCIQTRAPNEVADILTGVVPTADNRAVCIPTPTPKSDDRDNDGKRKRTKSAKGRVDAADKMLRKHESAKLIEKNRRHRQHLEFVQLERASMGECHACVYRAIPAKGAIATGNRSINKSAHAAKLVKPATKGTSVVQKFGARQTKELRSVSIEECGSSAASASAQASSVHTNGAATDVSTIRVDYTRTSRARDRCVVRGHQDHTMHETTGITKGIACSDMSTVAYTDDDDFAPESHGDSALHEIGCGFSEGSHTTGADNSNEATHAARQTNSERANTLKRVAAANMNITNRNGTKDEHTFSLNEPEDIHTTEMNVPVDVRTASVNDSVNARTIRLRELAGGDCQTKWCSRNETSPTYPSEALAELRANLLQATLDLSINRITQLRDRSGELRQKKINAESTLRQSKTRLESLQRKK</sequence>
<dbReference type="RefSeq" id="XP_014152757.1">
    <property type="nucleotide sequence ID" value="XM_014297282.1"/>
</dbReference>
<feature type="region of interest" description="Disordered" evidence="1">
    <location>
        <begin position="311"/>
        <end position="341"/>
    </location>
</feature>
<feature type="region of interest" description="Disordered" evidence="1">
    <location>
        <begin position="787"/>
        <end position="813"/>
    </location>
</feature>
<feature type="region of interest" description="Disordered" evidence="1">
    <location>
        <begin position="373"/>
        <end position="394"/>
    </location>
</feature>
<name>A0A0L0FPX0_9EUKA</name>
<gene>
    <name evidence="2" type="ORF">SARC_08729</name>
</gene>
<feature type="region of interest" description="Disordered" evidence="1">
    <location>
        <begin position="1"/>
        <end position="36"/>
    </location>
</feature>